<protein>
    <submittedName>
        <fullName evidence="3">Isochorismatase hydrolase</fullName>
    </submittedName>
</protein>
<dbReference type="AlphaFoldDB" id="A0A2U3KPF8"/>
<gene>
    <name evidence="3" type="ORF">SBA1_360050</name>
</gene>
<dbReference type="PANTHER" id="PTHR43540">
    <property type="entry name" value="PEROXYUREIDOACRYLATE/UREIDOACRYLATE AMIDOHYDROLASE-RELATED"/>
    <property type="match status" value="1"/>
</dbReference>
<dbReference type="CDD" id="cd00431">
    <property type="entry name" value="cysteine_hydrolases"/>
    <property type="match status" value="1"/>
</dbReference>
<dbReference type="Proteomes" id="UP000238701">
    <property type="component" value="Unassembled WGS sequence"/>
</dbReference>
<evidence type="ECO:0000259" key="2">
    <source>
        <dbReference type="Pfam" id="PF00857"/>
    </source>
</evidence>
<feature type="domain" description="Isochorismatase-like" evidence="2">
    <location>
        <begin position="92"/>
        <end position="197"/>
    </location>
</feature>
<evidence type="ECO:0000313" key="4">
    <source>
        <dbReference type="Proteomes" id="UP000238701"/>
    </source>
</evidence>
<proteinExistence type="predicted"/>
<feature type="domain" description="Isochorismatase-like" evidence="2">
    <location>
        <begin position="11"/>
        <end position="84"/>
    </location>
</feature>
<dbReference type="Pfam" id="PF00857">
    <property type="entry name" value="Isochorismatase"/>
    <property type="match status" value="2"/>
</dbReference>
<organism evidence="3 4">
    <name type="scientific">Candidatus Sulfotelmatobacter kueseliae</name>
    <dbReference type="NCBI Taxonomy" id="2042962"/>
    <lineage>
        <taxon>Bacteria</taxon>
        <taxon>Pseudomonadati</taxon>
        <taxon>Acidobacteriota</taxon>
        <taxon>Terriglobia</taxon>
        <taxon>Terriglobales</taxon>
        <taxon>Candidatus Korobacteraceae</taxon>
        <taxon>Candidatus Sulfotelmatobacter</taxon>
    </lineage>
</organism>
<sequence length="209" mass="23108">MLSRDFILWEVDVQADFVLPGGKLYVPGAENLLPNIKRLTDLARQNRVFLVSHGDFHAPDDAEFKIFPPHCVKGTAGAELVPEAITERVVRVPNHADARLPDDLSPYQQILLEKQTLNIFKSRHADALVRRLGSHAEFIVFGVVTEYCVSFAAKGLLERGRRVALVRDAIATLNPAAGEKAIAEVERLGARLTTTEQILTVLNHPESVS</sequence>
<evidence type="ECO:0000256" key="1">
    <source>
        <dbReference type="ARBA" id="ARBA00022801"/>
    </source>
</evidence>
<evidence type="ECO:0000313" key="3">
    <source>
        <dbReference type="EMBL" id="SPF41477.1"/>
    </source>
</evidence>
<dbReference type="GO" id="GO:0016787">
    <property type="term" value="F:hydrolase activity"/>
    <property type="evidence" value="ECO:0007669"/>
    <property type="project" value="UniProtKB-KW"/>
</dbReference>
<dbReference type="InterPro" id="IPR050272">
    <property type="entry name" value="Isochorismatase-like_hydrls"/>
</dbReference>
<reference evidence="4" key="1">
    <citation type="submission" date="2018-02" db="EMBL/GenBank/DDBJ databases">
        <authorList>
            <person name="Hausmann B."/>
        </authorList>
    </citation>
    <scope>NUCLEOTIDE SEQUENCE [LARGE SCALE GENOMIC DNA]</scope>
    <source>
        <strain evidence="4">Peat soil MAG SbA1</strain>
    </source>
</reference>
<dbReference type="InterPro" id="IPR036380">
    <property type="entry name" value="Isochorismatase-like_sf"/>
</dbReference>
<dbReference type="SUPFAM" id="SSF52499">
    <property type="entry name" value="Isochorismatase-like hydrolases"/>
    <property type="match status" value="1"/>
</dbReference>
<dbReference type="PANTHER" id="PTHR43540:SF6">
    <property type="entry name" value="ISOCHORISMATASE-LIKE DOMAIN-CONTAINING PROTEIN"/>
    <property type="match status" value="1"/>
</dbReference>
<dbReference type="EMBL" id="OMOD01000129">
    <property type="protein sequence ID" value="SPF41477.1"/>
    <property type="molecule type" value="Genomic_DNA"/>
</dbReference>
<accession>A0A2U3KPF8</accession>
<keyword evidence="1 3" id="KW-0378">Hydrolase</keyword>
<dbReference type="Gene3D" id="3.40.50.850">
    <property type="entry name" value="Isochorismatase-like"/>
    <property type="match status" value="1"/>
</dbReference>
<dbReference type="InterPro" id="IPR000868">
    <property type="entry name" value="Isochorismatase-like_dom"/>
</dbReference>
<name>A0A2U3KPF8_9BACT</name>